<proteinExistence type="predicted"/>
<dbReference type="GO" id="GO:0006508">
    <property type="term" value="P:proteolysis"/>
    <property type="evidence" value="ECO:0007669"/>
    <property type="project" value="UniProtKB-KW"/>
</dbReference>
<feature type="disulfide bond" evidence="6">
    <location>
        <begin position="136"/>
        <end position="148"/>
    </location>
</feature>
<evidence type="ECO:0000256" key="4">
    <source>
        <dbReference type="ARBA" id="ARBA00023157"/>
    </source>
</evidence>
<evidence type="ECO:0000256" key="8">
    <source>
        <dbReference type="RuleBase" id="RU363034"/>
    </source>
</evidence>
<dbReference type="FunFam" id="2.40.10.10:FF:000003">
    <property type="entry name" value="Transmembrane serine protease 3"/>
    <property type="match status" value="1"/>
</dbReference>
<sequence length="529" mass="58117">MNIFFCSVSLPLSPFHQKHEHAPQTAEPERHSGENIELVSVNEEDLFSIQTPSTFIVSSFSSQRSGGILHLDFTDPDTQDPHVPAARSQLPLTPVYNSLESCTSSNPRLPIIKVQPFIGEILYVLCLCVCAVGLSCVGKVRCSSSMHCISRSAVCDGKEDCTGGEDELNCGTPSVTLSFQLCPHTQIPEEQTCLNSDRLGRSSVLQVRSKGVWRTLCSDNWDSSLGIAACRQLGYSRYKSLTFQTNFSMVKNLCTILLKHCYIILTHISQCASGKVTVLRCIGEPRFRSRIVGGNVSQPGQFPWQASLNYMNQQVCGGSIITPHWIITAAHCVYGFADPALWSVLVGLTLQPFNGAGTLAVQKILHHPTYDIALMKLTDPLTFNGLIEPICLPNFGEDFPDGHMCWISGWGATEDGESSVDLHSAQVPLLSNKECNTRTVYHGNIQKWMICAGDLSGGTDTCQGDSGGPLACENFSVWKLEGVTSWGYGCAEQNKPGVYTRVRLSLSWIQQQLAVRAMNKLVDKWFLKI</sequence>
<keyword evidence="1 8" id="KW-0645">Protease</keyword>
<dbReference type="GO" id="GO:0004252">
    <property type="term" value="F:serine-type endopeptidase activity"/>
    <property type="evidence" value="ECO:0007669"/>
    <property type="project" value="InterPro"/>
</dbReference>
<dbReference type="InterPro" id="IPR001190">
    <property type="entry name" value="SRCR"/>
</dbReference>
<dbReference type="AlphaFoldDB" id="A0AAY4CN16"/>
<dbReference type="InterPro" id="IPR036055">
    <property type="entry name" value="LDL_receptor-like_sf"/>
</dbReference>
<dbReference type="SMART" id="SM00192">
    <property type="entry name" value="LDLa"/>
    <property type="match status" value="1"/>
</dbReference>
<evidence type="ECO:0000259" key="10">
    <source>
        <dbReference type="PROSITE" id="PS50287"/>
    </source>
</evidence>
<evidence type="ECO:0000256" key="3">
    <source>
        <dbReference type="ARBA" id="ARBA00022825"/>
    </source>
</evidence>
<feature type="domain" description="SRCR" evidence="10">
    <location>
        <begin position="192"/>
        <end position="234"/>
    </location>
</feature>
<dbReference type="SUPFAM" id="SSF57424">
    <property type="entry name" value="LDL receptor-like module"/>
    <property type="match status" value="1"/>
</dbReference>
<dbReference type="Pfam" id="PF15494">
    <property type="entry name" value="SRCR_2"/>
    <property type="match status" value="1"/>
</dbReference>
<reference evidence="11" key="3">
    <citation type="submission" date="2025-09" db="UniProtKB">
        <authorList>
            <consortium name="Ensembl"/>
        </authorList>
    </citation>
    <scope>IDENTIFICATION</scope>
</reference>
<accession>A0AAY4CN16</accession>
<reference evidence="11 12" key="1">
    <citation type="submission" date="2020-06" db="EMBL/GenBank/DDBJ databases">
        <authorList>
            <consortium name="Wellcome Sanger Institute Data Sharing"/>
        </authorList>
    </citation>
    <scope>NUCLEOTIDE SEQUENCE [LARGE SCALE GENOMIC DNA]</scope>
</reference>
<evidence type="ECO:0000256" key="1">
    <source>
        <dbReference type="ARBA" id="ARBA00022670"/>
    </source>
</evidence>
<dbReference type="SUPFAM" id="SSF56487">
    <property type="entry name" value="SRCR-like"/>
    <property type="match status" value="1"/>
</dbReference>
<dbReference type="InterPro" id="IPR001314">
    <property type="entry name" value="Peptidase_S1A"/>
</dbReference>
<reference evidence="11" key="2">
    <citation type="submission" date="2025-08" db="UniProtKB">
        <authorList>
            <consortium name="Ensembl"/>
        </authorList>
    </citation>
    <scope>IDENTIFICATION</scope>
</reference>
<evidence type="ECO:0000256" key="7">
    <source>
        <dbReference type="PROSITE-ProRule" id="PRU00196"/>
    </source>
</evidence>
<feature type="disulfide bond" evidence="6">
    <location>
        <begin position="155"/>
        <end position="170"/>
    </location>
</feature>
<dbReference type="Pfam" id="PF00057">
    <property type="entry name" value="Ldl_recept_a"/>
    <property type="match status" value="1"/>
</dbReference>
<dbReference type="SMART" id="SM00202">
    <property type="entry name" value="SR"/>
    <property type="match status" value="1"/>
</dbReference>
<evidence type="ECO:0000256" key="6">
    <source>
        <dbReference type="PROSITE-ProRule" id="PRU00124"/>
    </source>
</evidence>
<evidence type="ECO:0000259" key="9">
    <source>
        <dbReference type="PROSITE" id="PS50240"/>
    </source>
</evidence>
<comment type="caution">
    <text evidence="7">Lacks conserved residue(s) required for the propagation of feature annotation.</text>
</comment>
<keyword evidence="12" id="KW-1185">Reference proteome</keyword>
<keyword evidence="3 8" id="KW-0720">Serine protease</keyword>
<dbReference type="PANTHER" id="PTHR24252">
    <property type="entry name" value="ACROSIN-RELATED"/>
    <property type="match status" value="1"/>
</dbReference>
<dbReference type="PROSITE" id="PS50287">
    <property type="entry name" value="SRCR_2"/>
    <property type="match status" value="1"/>
</dbReference>
<dbReference type="Pfam" id="PF00089">
    <property type="entry name" value="Trypsin"/>
    <property type="match status" value="1"/>
</dbReference>
<dbReference type="Ensembl" id="ENSDCDT00010043028.1">
    <property type="protein sequence ID" value="ENSDCDP00010034508.1"/>
    <property type="gene ID" value="ENSDCDG00010022212.1"/>
</dbReference>
<evidence type="ECO:0000256" key="2">
    <source>
        <dbReference type="ARBA" id="ARBA00022801"/>
    </source>
</evidence>
<dbReference type="PRINTS" id="PR00722">
    <property type="entry name" value="CHYMOTRYPSIN"/>
</dbReference>
<dbReference type="PROSITE" id="PS01209">
    <property type="entry name" value="LDLRA_1"/>
    <property type="match status" value="1"/>
</dbReference>
<evidence type="ECO:0000313" key="12">
    <source>
        <dbReference type="Proteomes" id="UP000694580"/>
    </source>
</evidence>
<dbReference type="InterPro" id="IPR043504">
    <property type="entry name" value="Peptidase_S1_PA_chymotrypsin"/>
</dbReference>
<keyword evidence="5" id="KW-0325">Glycoprotein</keyword>
<name>A0AAY4CN16_9TELE</name>
<dbReference type="InterPro" id="IPR001254">
    <property type="entry name" value="Trypsin_dom"/>
</dbReference>
<gene>
    <name evidence="11" type="primary">tmprss3b</name>
</gene>
<evidence type="ECO:0008006" key="13">
    <source>
        <dbReference type="Google" id="ProtNLM"/>
    </source>
</evidence>
<dbReference type="CDD" id="cd00190">
    <property type="entry name" value="Tryp_SPc"/>
    <property type="match status" value="1"/>
</dbReference>
<dbReference type="InterPro" id="IPR033116">
    <property type="entry name" value="TRYPSIN_SER"/>
</dbReference>
<dbReference type="SMART" id="SM00020">
    <property type="entry name" value="Tryp_SPc"/>
    <property type="match status" value="1"/>
</dbReference>
<dbReference type="PROSITE" id="PS00135">
    <property type="entry name" value="TRYPSIN_SER"/>
    <property type="match status" value="1"/>
</dbReference>
<keyword evidence="2 8" id="KW-0378">Hydrolase</keyword>
<dbReference type="InterPro" id="IPR009003">
    <property type="entry name" value="Peptidase_S1_PA"/>
</dbReference>
<dbReference type="PROSITE" id="PS50068">
    <property type="entry name" value="LDLRA_2"/>
    <property type="match status" value="1"/>
</dbReference>
<evidence type="ECO:0000313" key="11">
    <source>
        <dbReference type="Ensembl" id="ENSDCDP00010034508.1"/>
    </source>
</evidence>
<dbReference type="InterPro" id="IPR018114">
    <property type="entry name" value="TRYPSIN_HIS"/>
</dbReference>
<protein>
    <recommendedName>
        <fullName evidence="13">Transmembrane serine protease 3a</fullName>
    </recommendedName>
</protein>
<dbReference type="GeneTree" id="ENSGT00940000158589"/>
<dbReference type="CDD" id="cd00112">
    <property type="entry name" value="LDLa"/>
    <property type="match status" value="1"/>
</dbReference>
<dbReference type="Gene3D" id="3.10.250.10">
    <property type="entry name" value="SRCR-like domain"/>
    <property type="match status" value="1"/>
</dbReference>
<dbReference type="InterPro" id="IPR002172">
    <property type="entry name" value="LDrepeatLR_classA_rpt"/>
</dbReference>
<dbReference type="Gene3D" id="2.40.10.10">
    <property type="entry name" value="Trypsin-like serine proteases"/>
    <property type="match status" value="1"/>
</dbReference>
<dbReference type="InterPro" id="IPR023415">
    <property type="entry name" value="LDLR_class-A_CS"/>
</dbReference>
<dbReference type="GO" id="GO:0016020">
    <property type="term" value="C:membrane"/>
    <property type="evidence" value="ECO:0007669"/>
    <property type="project" value="InterPro"/>
</dbReference>
<organism evidence="11 12">
    <name type="scientific">Denticeps clupeoides</name>
    <name type="common">denticle herring</name>
    <dbReference type="NCBI Taxonomy" id="299321"/>
    <lineage>
        <taxon>Eukaryota</taxon>
        <taxon>Metazoa</taxon>
        <taxon>Chordata</taxon>
        <taxon>Craniata</taxon>
        <taxon>Vertebrata</taxon>
        <taxon>Euteleostomi</taxon>
        <taxon>Actinopterygii</taxon>
        <taxon>Neopterygii</taxon>
        <taxon>Teleostei</taxon>
        <taxon>Clupei</taxon>
        <taxon>Clupeiformes</taxon>
        <taxon>Denticipitoidei</taxon>
        <taxon>Denticipitidae</taxon>
        <taxon>Denticeps</taxon>
    </lineage>
</organism>
<dbReference type="SUPFAM" id="SSF50494">
    <property type="entry name" value="Trypsin-like serine proteases"/>
    <property type="match status" value="1"/>
</dbReference>
<dbReference type="Proteomes" id="UP000694580">
    <property type="component" value="Chromosome 5"/>
</dbReference>
<dbReference type="PROSITE" id="PS50240">
    <property type="entry name" value="TRYPSIN_DOM"/>
    <property type="match status" value="1"/>
</dbReference>
<feature type="domain" description="Peptidase S1" evidence="9">
    <location>
        <begin position="291"/>
        <end position="514"/>
    </location>
</feature>
<dbReference type="InterPro" id="IPR036772">
    <property type="entry name" value="SRCR-like_dom_sf"/>
</dbReference>
<dbReference type="PROSITE" id="PS00134">
    <property type="entry name" value="TRYPSIN_HIS"/>
    <property type="match status" value="1"/>
</dbReference>
<evidence type="ECO:0000256" key="5">
    <source>
        <dbReference type="ARBA" id="ARBA00023180"/>
    </source>
</evidence>
<dbReference type="PANTHER" id="PTHR24252:SF27">
    <property type="entry name" value="TRANSMEMBRANE PROTEASE SERINE 3-LIKE"/>
    <property type="match status" value="1"/>
</dbReference>
<dbReference type="Gene3D" id="4.10.1220.10">
    <property type="entry name" value="EGF-type module"/>
    <property type="match status" value="1"/>
</dbReference>
<keyword evidence="4 6" id="KW-1015">Disulfide bond</keyword>